<keyword evidence="1" id="KW-0472">Membrane</keyword>
<dbReference type="Proteomes" id="UP000078396">
    <property type="component" value="Unassembled WGS sequence"/>
</dbReference>
<dbReference type="EMBL" id="LWCS01000053">
    <property type="protein sequence ID" value="OAN32737.1"/>
    <property type="molecule type" value="Genomic_DNA"/>
</dbReference>
<dbReference type="OrthoDB" id="3189021at2"/>
<accession>A0A178LNF6</accession>
<keyword evidence="1" id="KW-0812">Transmembrane</keyword>
<feature type="transmembrane region" description="Helical" evidence="1">
    <location>
        <begin position="20"/>
        <end position="43"/>
    </location>
</feature>
<dbReference type="STRING" id="912594.AWC12_22655"/>
<organism evidence="2 3">
    <name type="scientific">Mycolicibacterium iranicum</name>
    <name type="common">Mycobacterium iranicum</name>
    <dbReference type="NCBI Taxonomy" id="912594"/>
    <lineage>
        <taxon>Bacteria</taxon>
        <taxon>Bacillati</taxon>
        <taxon>Actinomycetota</taxon>
        <taxon>Actinomycetes</taxon>
        <taxon>Mycobacteriales</taxon>
        <taxon>Mycobacteriaceae</taxon>
        <taxon>Mycolicibacterium</taxon>
    </lineage>
</organism>
<feature type="transmembrane region" description="Helical" evidence="1">
    <location>
        <begin position="80"/>
        <end position="100"/>
    </location>
</feature>
<feature type="transmembrane region" description="Helical" evidence="1">
    <location>
        <begin position="162"/>
        <end position="182"/>
    </location>
</feature>
<evidence type="ECO:0000313" key="3">
    <source>
        <dbReference type="Proteomes" id="UP000078396"/>
    </source>
</evidence>
<evidence type="ECO:0000313" key="2">
    <source>
        <dbReference type="EMBL" id="OAN32737.1"/>
    </source>
</evidence>
<evidence type="ECO:0000256" key="1">
    <source>
        <dbReference type="SAM" id="Phobius"/>
    </source>
</evidence>
<proteinExistence type="predicted"/>
<feature type="transmembrane region" description="Helical" evidence="1">
    <location>
        <begin position="50"/>
        <end position="68"/>
    </location>
</feature>
<reference evidence="2 3" key="1">
    <citation type="submission" date="2016-04" db="EMBL/GenBank/DDBJ databases">
        <title>Draft Genome Sequences of Staphylococcus capitis Strain H36, S. capitis Strain H65, S. cohnii Strain H62, S. hominis Strain H69, Mycobacterium iranicum Strain H39, Plantibacter sp. Strain H53, Pseudomonas oryzihabitans Strain H72, and Microbacterium sp. Strain H83, isolated from residential settings.</title>
        <authorList>
            <person name="Lymperopoulou D."/>
            <person name="Adams R.I."/>
            <person name="Lindow S."/>
            <person name="Coil D.A."/>
            <person name="Jospin G."/>
            <person name="Eisen J.A."/>
        </authorList>
    </citation>
    <scope>NUCLEOTIDE SEQUENCE [LARGE SCALE GENOMIC DNA]</scope>
    <source>
        <strain evidence="2 3">H39</strain>
    </source>
</reference>
<dbReference type="AlphaFoldDB" id="A0A178LNF6"/>
<sequence>MGIIFGFAPWIIYWVLVGNVPFHTAVLIALAVSVAAFVVARVVGSPGRTLEIGAVATFVILTALTYTASESFMQQWMQPLSNAGIFLVALTSALIGRPFVREFAEVGQPKEVIESESFTRVTSVLTWIWIAAFGGMAASSAIPPFVQGDATILDTETPLSFIFYWVVPFALLGVAALLTRILPDRMVPPAEEIVRKTTFVAFAEAEIDQLIYLATEHANREVGAGKEAYDIRIGSKGVPLVGDDTRESWPSTYKVRERKR</sequence>
<name>A0A178LNF6_MYCIR</name>
<feature type="transmembrane region" description="Helical" evidence="1">
    <location>
        <begin position="121"/>
        <end position="142"/>
    </location>
</feature>
<keyword evidence="1" id="KW-1133">Transmembrane helix</keyword>
<protein>
    <submittedName>
        <fullName evidence="2">Uncharacterized protein</fullName>
    </submittedName>
</protein>
<comment type="caution">
    <text evidence="2">The sequence shown here is derived from an EMBL/GenBank/DDBJ whole genome shotgun (WGS) entry which is preliminary data.</text>
</comment>
<dbReference type="RefSeq" id="WP_064284193.1">
    <property type="nucleotide sequence ID" value="NZ_LWCS01000053.1"/>
</dbReference>
<gene>
    <name evidence="2" type="ORF">A4X20_28470</name>
</gene>